<protein>
    <submittedName>
        <fullName evidence="2">Uncharacterized protein</fullName>
    </submittedName>
</protein>
<gene>
    <name evidence="3" type="ORF">D3H35_01040</name>
    <name evidence="2" type="ORF">D3H35_03035</name>
</gene>
<keyword evidence="1" id="KW-1133">Transmembrane helix</keyword>
<evidence type="ECO:0000313" key="3">
    <source>
        <dbReference type="EMBL" id="RIE05331.1"/>
    </source>
</evidence>
<feature type="transmembrane region" description="Helical" evidence="1">
    <location>
        <begin position="97"/>
        <end position="119"/>
    </location>
</feature>
<comment type="caution">
    <text evidence="2">The sequence shown here is derived from an EMBL/GenBank/DDBJ whole genome shotgun (WGS) entry which is preliminary data.</text>
</comment>
<evidence type="ECO:0000313" key="4">
    <source>
        <dbReference type="Proteomes" id="UP000266340"/>
    </source>
</evidence>
<organism evidence="2 4">
    <name type="scientific">Cohnella faecalis</name>
    <dbReference type="NCBI Taxonomy" id="2315694"/>
    <lineage>
        <taxon>Bacteria</taxon>
        <taxon>Bacillati</taxon>
        <taxon>Bacillota</taxon>
        <taxon>Bacilli</taxon>
        <taxon>Bacillales</taxon>
        <taxon>Paenibacillaceae</taxon>
        <taxon>Cohnella</taxon>
    </lineage>
</organism>
<dbReference type="Proteomes" id="UP000266340">
    <property type="component" value="Unassembled WGS sequence"/>
</dbReference>
<proteinExistence type="predicted"/>
<evidence type="ECO:0000313" key="2">
    <source>
        <dbReference type="EMBL" id="RIE05115.1"/>
    </source>
</evidence>
<keyword evidence="1" id="KW-0812">Transmembrane</keyword>
<feature type="transmembrane region" description="Helical" evidence="1">
    <location>
        <begin position="131"/>
        <end position="155"/>
    </location>
</feature>
<keyword evidence="1" id="KW-0472">Membrane</keyword>
<accession>A0A398CRC7</accession>
<sequence>MELEIYKYLHDQSDFFDVAEKMSKASSLMPYELLKESMQCKNESDIEKRKGLIEELYTKIKDEILRLKRNQYDSITSKSSDGVTSIENFMKSKLAPFVYPLMPTFCNLVLLLLTIYFIFLMSESTITQQILYISVVMAVVIYGTLMISMVSLVIIKKRFNNSWLNWMLFFLFVLSPLSLFEGPWYRGIIAIVLIIAYGFYAAKKSIKKSIP</sequence>
<evidence type="ECO:0000256" key="1">
    <source>
        <dbReference type="SAM" id="Phobius"/>
    </source>
</evidence>
<feature type="transmembrane region" description="Helical" evidence="1">
    <location>
        <begin position="162"/>
        <end position="178"/>
    </location>
</feature>
<reference evidence="2 4" key="1">
    <citation type="submission" date="2018-09" db="EMBL/GenBank/DDBJ databases">
        <title>Cohnella cavernae sp. nov., isolated from a karst cave.</title>
        <authorList>
            <person name="Zhu H."/>
        </authorList>
    </citation>
    <scope>NUCLEOTIDE SEQUENCE [LARGE SCALE GENOMIC DNA]</scope>
    <source>
        <strain evidence="2 4">K2E09-144</strain>
    </source>
</reference>
<dbReference type="EMBL" id="QXJM01000008">
    <property type="protein sequence ID" value="RIE05331.1"/>
    <property type="molecule type" value="Genomic_DNA"/>
</dbReference>
<keyword evidence="4" id="KW-1185">Reference proteome</keyword>
<feature type="transmembrane region" description="Helical" evidence="1">
    <location>
        <begin position="184"/>
        <end position="202"/>
    </location>
</feature>
<dbReference type="AlphaFoldDB" id="A0A398CRC7"/>
<dbReference type="EMBL" id="QXJM01000016">
    <property type="protein sequence ID" value="RIE05115.1"/>
    <property type="molecule type" value="Genomic_DNA"/>
</dbReference>
<name>A0A398CRC7_9BACL</name>